<proteinExistence type="predicted"/>
<protein>
    <submittedName>
        <fullName evidence="2">Uncharacterized protein</fullName>
    </submittedName>
</protein>
<sequence>MRRHQTPRARGEEESIGVKSDNPTARYAPR</sequence>
<evidence type="ECO:0000313" key="3">
    <source>
        <dbReference type="Proteomes" id="UP000634136"/>
    </source>
</evidence>
<accession>A0A834SI43</accession>
<evidence type="ECO:0000313" key="2">
    <source>
        <dbReference type="EMBL" id="KAF7803861.1"/>
    </source>
</evidence>
<gene>
    <name evidence="2" type="ORF">G2W53_042972</name>
</gene>
<comment type="caution">
    <text evidence="2">The sequence shown here is derived from an EMBL/GenBank/DDBJ whole genome shotgun (WGS) entry which is preliminary data.</text>
</comment>
<organism evidence="2 3">
    <name type="scientific">Senna tora</name>
    <dbReference type="NCBI Taxonomy" id="362788"/>
    <lineage>
        <taxon>Eukaryota</taxon>
        <taxon>Viridiplantae</taxon>
        <taxon>Streptophyta</taxon>
        <taxon>Embryophyta</taxon>
        <taxon>Tracheophyta</taxon>
        <taxon>Spermatophyta</taxon>
        <taxon>Magnoliopsida</taxon>
        <taxon>eudicotyledons</taxon>
        <taxon>Gunneridae</taxon>
        <taxon>Pentapetalae</taxon>
        <taxon>rosids</taxon>
        <taxon>fabids</taxon>
        <taxon>Fabales</taxon>
        <taxon>Fabaceae</taxon>
        <taxon>Caesalpinioideae</taxon>
        <taxon>Cassia clade</taxon>
        <taxon>Senna</taxon>
    </lineage>
</organism>
<feature type="region of interest" description="Disordered" evidence="1">
    <location>
        <begin position="1"/>
        <end position="30"/>
    </location>
</feature>
<dbReference type="EMBL" id="JAAIUW010000013">
    <property type="protein sequence ID" value="KAF7803861.1"/>
    <property type="molecule type" value="Genomic_DNA"/>
</dbReference>
<keyword evidence="3" id="KW-1185">Reference proteome</keyword>
<name>A0A834SI43_9FABA</name>
<dbReference type="AlphaFoldDB" id="A0A834SI43"/>
<dbReference type="Proteomes" id="UP000634136">
    <property type="component" value="Unassembled WGS sequence"/>
</dbReference>
<reference evidence="2" key="1">
    <citation type="submission" date="2020-09" db="EMBL/GenBank/DDBJ databases">
        <title>Genome-Enabled Discovery of Anthraquinone Biosynthesis in Senna tora.</title>
        <authorList>
            <person name="Kang S.-H."/>
            <person name="Pandey R.P."/>
            <person name="Lee C.-M."/>
            <person name="Sim J.-S."/>
            <person name="Jeong J.-T."/>
            <person name="Choi B.-S."/>
            <person name="Jung M."/>
            <person name="Ginzburg D."/>
            <person name="Zhao K."/>
            <person name="Won S.Y."/>
            <person name="Oh T.-J."/>
            <person name="Yu Y."/>
            <person name="Kim N.-H."/>
            <person name="Lee O.R."/>
            <person name="Lee T.-H."/>
            <person name="Bashyal P."/>
            <person name="Kim T.-S."/>
            <person name="Lee W.-H."/>
            <person name="Kawkins C."/>
            <person name="Kim C.-K."/>
            <person name="Kim J.S."/>
            <person name="Ahn B.O."/>
            <person name="Rhee S.Y."/>
            <person name="Sohng J.K."/>
        </authorList>
    </citation>
    <scope>NUCLEOTIDE SEQUENCE</scope>
    <source>
        <tissue evidence="2">Leaf</tissue>
    </source>
</reference>
<evidence type="ECO:0000256" key="1">
    <source>
        <dbReference type="SAM" id="MobiDB-lite"/>
    </source>
</evidence>